<dbReference type="HOGENOM" id="CLU_170894_2_0_6"/>
<dbReference type="eggNOG" id="ENOG5032AMN">
    <property type="taxonomic scope" value="Bacteria"/>
</dbReference>
<protein>
    <submittedName>
        <fullName evidence="2">Transcriptional activator Ogr/delta</fullName>
    </submittedName>
</protein>
<proteinExistence type="predicted"/>
<accession>W0HJS7</accession>
<evidence type="ECO:0000313" key="2">
    <source>
        <dbReference type="EMBL" id="AHF74039.1"/>
    </source>
</evidence>
<dbReference type="InterPro" id="IPR007684">
    <property type="entry name" value="Znf_Ogr/Delta"/>
</dbReference>
<keyword evidence="3" id="KW-1185">Reference proteome</keyword>
<dbReference type="KEGG" id="pes:SOPEG_2156"/>
<dbReference type="Pfam" id="PF04606">
    <property type="entry name" value="Ogr_Delta"/>
    <property type="match status" value="1"/>
</dbReference>
<name>W0HJS7_9GAMM</name>
<feature type="domain" description="Zinc finger Ogr/Delta-type" evidence="1">
    <location>
        <begin position="4"/>
        <end position="50"/>
    </location>
</feature>
<evidence type="ECO:0000313" key="3">
    <source>
        <dbReference type="Proteomes" id="UP000019025"/>
    </source>
</evidence>
<organism evidence="2 3">
    <name type="scientific">Candidatus Sodalis pierantonii str. SOPE</name>
    <dbReference type="NCBI Taxonomy" id="2342"/>
    <lineage>
        <taxon>Bacteria</taxon>
        <taxon>Pseudomonadati</taxon>
        <taxon>Pseudomonadota</taxon>
        <taxon>Gammaproteobacteria</taxon>
        <taxon>Enterobacterales</taxon>
        <taxon>Bruguierivoracaceae</taxon>
        <taxon>Sodalis</taxon>
    </lineage>
</organism>
<dbReference type="EMBL" id="CP006568">
    <property type="protein sequence ID" value="AHF74039.1"/>
    <property type="molecule type" value="Genomic_DNA"/>
</dbReference>
<evidence type="ECO:0000259" key="1">
    <source>
        <dbReference type="Pfam" id="PF04606"/>
    </source>
</evidence>
<dbReference type="Proteomes" id="UP000019025">
    <property type="component" value="Chromosome"/>
</dbReference>
<gene>
    <name evidence="2" type="ORF">SOPEG_2156</name>
</gene>
<dbReference type="AlphaFoldDB" id="W0HJS7"/>
<reference evidence="2 3" key="1">
    <citation type="journal article" date="2014" name="Genome Biol. Evol.">
        <title>Genome degeneration and adaptation in a nascent stage of symbiosis.</title>
        <authorList>
            <person name="Oakeson K.F."/>
            <person name="Gil R."/>
            <person name="Clayton A.L."/>
            <person name="Dunn D.M."/>
            <person name="von Niederhausern A.C."/>
            <person name="Hamil C."/>
            <person name="Aoyagi A."/>
            <person name="Duval B."/>
            <person name="Baca A."/>
            <person name="Silva F.J."/>
            <person name="Vallier A."/>
            <person name="Jackson D.G."/>
            <person name="Latorre A."/>
            <person name="Weiss R.B."/>
            <person name="Heddi A."/>
            <person name="Moya A."/>
            <person name="Dale C."/>
        </authorList>
    </citation>
    <scope>NUCLEOTIDE SEQUENCE [LARGE SCALE GENOMIC DNA]</scope>
    <source>
        <strain evidence="3">none</strain>
    </source>
</reference>
<sequence length="85" mass="9513">MKPRCKVCGAPAIIKKIVHHHPELDTLYCACNDMECGHTFVLNITFSHTLSPSAKTADKLFKAVVDGMNPQQRQMVMEFLQQPTA</sequence>